<feature type="signal peptide" evidence="2">
    <location>
        <begin position="1"/>
        <end position="22"/>
    </location>
</feature>
<keyword evidence="4" id="KW-1185">Reference proteome</keyword>
<accession>A0AAN1T134</accession>
<dbReference type="SUPFAM" id="SSF56935">
    <property type="entry name" value="Porins"/>
    <property type="match status" value="1"/>
</dbReference>
<evidence type="ECO:0000313" key="4">
    <source>
        <dbReference type="Proteomes" id="UP001319121"/>
    </source>
</evidence>
<dbReference type="AlphaFoldDB" id="A0AAN1T134"/>
<feature type="coiled-coil region" evidence="1">
    <location>
        <begin position="30"/>
        <end position="57"/>
    </location>
</feature>
<feature type="chain" id="PRO_5043023366" description="DUF3138 domain-containing protein" evidence="2">
    <location>
        <begin position="23"/>
        <end position="501"/>
    </location>
</feature>
<dbReference type="KEGG" id="fku:FGKAn22_22000"/>
<dbReference type="InterPro" id="IPR023614">
    <property type="entry name" value="Porin_dom_sf"/>
</dbReference>
<keyword evidence="2" id="KW-0732">Signal</keyword>
<dbReference type="Gene3D" id="2.40.160.10">
    <property type="entry name" value="Porin"/>
    <property type="match status" value="1"/>
</dbReference>
<proteinExistence type="predicted"/>
<dbReference type="RefSeq" id="WP_212785740.1">
    <property type="nucleotide sequence ID" value="NZ_AP019536.1"/>
</dbReference>
<protein>
    <recommendedName>
        <fullName evidence="5">DUF3138 domain-containing protein</fullName>
    </recommendedName>
</protein>
<keyword evidence="1" id="KW-0175">Coiled coil</keyword>
<evidence type="ECO:0000256" key="1">
    <source>
        <dbReference type="SAM" id="Coils"/>
    </source>
</evidence>
<evidence type="ECO:0000313" key="3">
    <source>
        <dbReference type="EMBL" id="BBJ00508.1"/>
    </source>
</evidence>
<organism evidence="3 4">
    <name type="scientific">Ferrigenium kumadai</name>
    <dbReference type="NCBI Taxonomy" id="1682490"/>
    <lineage>
        <taxon>Bacteria</taxon>
        <taxon>Pseudomonadati</taxon>
        <taxon>Pseudomonadota</taxon>
        <taxon>Betaproteobacteria</taxon>
        <taxon>Nitrosomonadales</taxon>
        <taxon>Gallionellaceae</taxon>
        <taxon>Ferrigenium</taxon>
    </lineage>
</organism>
<evidence type="ECO:0000256" key="2">
    <source>
        <dbReference type="SAM" id="SignalP"/>
    </source>
</evidence>
<evidence type="ECO:0008006" key="5">
    <source>
        <dbReference type="Google" id="ProtNLM"/>
    </source>
</evidence>
<dbReference type="Proteomes" id="UP001319121">
    <property type="component" value="Chromosome"/>
</dbReference>
<reference evidence="3 4" key="1">
    <citation type="submission" date="2019-03" db="EMBL/GenBank/DDBJ databases">
        <title>Complete genome sequence of Ferrigenium kumadai strain An22, a microaerophilic iron-oxidizing bacterium isolated from a paddy field soil.</title>
        <authorList>
            <person name="Watanabe T."/>
            <person name="Asakawa S."/>
        </authorList>
    </citation>
    <scope>NUCLEOTIDE SEQUENCE [LARGE SCALE GENOMIC DNA]</scope>
    <source>
        <strain evidence="3 4">An22</strain>
    </source>
</reference>
<name>A0AAN1T134_9PROT</name>
<sequence length="501" mass="55373">MKFTLKASNRILALALFGYAEASFGAPPTTEDLQRQIEELKSIVQSLKQQAKAEKTEAHEDNAPPKEEFVTKDELDGLRADLENHKYDNQRTRDTKTPITKRGTTISGNVQVRFNSTNSPKTTGAATTQSTPRYSSFDIPLATLAFAGSLYKDYGEGHNLDYKVGFGYAKSTATTTAAAGTSTFNLQDAYIQYNFINPAVTGLEDANLNLRFGQQQTVFGLEAQTTDELKPAINNAQFVAGLGVGTRQIGVILRGDYDPYVDYGFNYRAPLLEYAVGVVNGSGPNQSDNNSRKDYLARVAVTAPVEYTSWLRELKIGVSYQRGVKNILAGTAATASDGNSDRYGFDIYYNHLPFGATYEYATGRDDTFVTNAALPATASNIAATNTGRIGRVKSVGQTLTLFYTWGEQWLKSSNGTGQGKYDDWWPKTYQPFFRIDRWDPNTANNAATGANVTARTDIYTLGFNLFFAETTKLQVNVNSYQYRNTATPKYRDLIAQFQYGF</sequence>
<gene>
    <name evidence="3" type="ORF">FGKAn22_22000</name>
</gene>
<dbReference type="EMBL" id="AP019536">
    <property type="protein sequence ID" value="BBJ00508.1"/>
    <property type="molecule type" value="Genomic_DNA"/>
</dbReference>